<evidence type="ECO:0000259" key="1">
    <source>
        <dbReference type="Pfam" id="PF15564"/>
    </source>
</evidence>
<evidence type="ECO:0000313" key="2">
    <source>
        <dbReference type="EMBL" id="SUJ02917.1"/>
    </source>
</evidence>
<sequence length="208" mass="24137">MKEKNTDDFRSVVAEFGNLINDFGFSCPEKLWYPNLISLSKNIEDIYYCYVIARVYKNDGSLETTLWVGPINRPDDGLENLSANIKMQIGYTQVLDPLFFQNCESKIITLIERGILKTLLKASQNELSHPSIQNRRYEVYTQYLLPFFLKVREAGGNDKSVMKDKKKCQALIENEFATLHSDEKVFFDQLGLKATQDKIWELCYIYSL</sequence>
<evidence type="ECO:0000313" key="3">
    <source>
        <dbReference type="Proteomes" id="UP000254893"/>
    </source>
</evidence>
<feature type="domain" description="Immunity protein 25" evidence="1">
    <location>
        <begin position="6"/>
        <end position="134"/>
    </location>
</feature>
<protein>
    <recommendedName>
        <fullName evidence="1">Immunity protein 25 domain-containing protein</fullName>
    </recommendedName>
</protein>
<name>A0A380BKT5_SPHSI</name>
<dbReference type="Proteomes" id="UP000254893">
    <property type="component" value="Unassembled WGS sequence"/>
</dbReference>
<dbReference type="RefSeq" id="WP_258862014.1">
    <property type="nucleotide sequence ID" value="NZ_UGYW01000002.1"/>
</dbReference>
<accession>A0A380BKT5</accession>
<dbReference type="Pfam" id="PF15564">
    <property type="entry name" value="Imm25"/>
    <property type="match status" value="1"/>
</dbReference>
<proteinExistence type="predicted"/>
<reference evidence="2 3" key="1">
    <citation type="submission" date="2018-06" db="EMBL/GenBank/DDBJ databases">
        <authorList>
            <consortium name="Pathogen Informatics"/>
            <person name="Doyle S."/>
        </authorList>
    </citation>
    <scope>NUCLEOTIDE SEQUENCE [LARGE SCALE GENOMIC DNA]</scope>
    <source>
        <strain evidence="2 3">NCTC11388</strain>
    </source>
</reference>
<dbReference type="AlphaFoldDB" id="A0A380BKT5"/>
<dbReference type="EMBL" id="UGYW01000002">
    <property type="protein sequence ID" value="SUJ02917.1"/>
    <property type="molecule type" value="Genomic_DNA"/>
</dbReference>
<organism evidence="2 3">
    <name type="scientific">Sphingobacterium spiritivorum</name>
    <name type="common">Flavobacterium spiritivorum</name>
    <dbReference type="NCBI Taxonomy" id="258"/>
    <lineage>
        <taxon>Bacteria</taxon>
        <taxon>Pseudomonadati</taxon>
        <taxon>Bacteroidota</taxon>
        <taxon>Sphingobacteriia</taxon>
        <taxon>Sphingobacteriales</taxon>
        <taxon>Sphingobacteriaceae</taxon>
        <taxon>Sphingobacterium</taxon>
    </lineage>
</organism>
<gene>
    <name evidence="2" type="ORF">NCTC11388_01192</name>
</gene>
<dbReference type="InterPro" id="IPR029085">
    <property type="entry name" value="Imm25"/>
</dbReference>